<keyword evidence="3 6" id="KW-0812">Transmembrane</keyword>
<dbReference type="Pfam" id="PF00335">
    <property type="entry name" value="Tetraspanin"/>
    <property type="match status" value="1"/>
</dbReference>
<feature type="transmembrane region" description="Helical" evidence="6">
    <location>
        <begin position="86"/>
        <end position="110"/>
    </location>
</feature>
<evidence type="ECO:0000256" key="6">
    <source>
        <dbReference type="SAM" id="Phobius"/>
    </source>
</evidence>
<gene>
    <name evidence="7" type="ORF">TcWFU_000007</name>
</gene>
<feature type="transmembrane region" description="Helical" evidence="6">
    <location>
        <begin position="26"/>
        <end position="49"/>
    </location>
</feature>
<dbReference type="InterPro" id="IPR000301">
    <property type="entry name" value="Tetraspanin_animals"/>
</dbReference>
<accession>A0ABR4Q2Z0</accession>
<evidence type="ECO:0000256" key="2">
    <source>
        <dbReference type="ARBA" id="ARBA00006840"/>
    </source>
</evidence>
<dbReference type="InterPro" id="IPR018499">
    <property type="entry name" value="Tetraspanin/Peripherin"/>
</dbReference>
<dbReference type="PANTHER" id="PTHR19282">
    <property type="entry name" value="TETRASPANIN"/>
    <property type="match status" value="1"/>
</dbReference>
<dbReference type="EMBL" id="JAKROA010000014">
    <property type="protein sequence ID" value="KAL5104025.1"/>
    <property type="molecule type" value="Genomic_DNA"/>
</dbReference>
<evidence type="ECO:0008006" key="9">
    <source>
        <dbReference type="Google" id="ProtNLM"/>
    </source>
</evidence>
<dbReference type="PIRSF" id="PIRSF002419">
    <property type="entry name" value="Tetraspanin"/>
    <property type="match status" value="1"/>
</dbReference>
<comment type="subcellular location">
    <subcellularLocation>
        <location evidence="1">Membrane</location>
        <topology evidence="1">Multi-pass membrane protein</topology>
    </subcellularLocation>
</comment>
<keyword evidence="5 6" id="KW-0472">Membrane</keyword>
<evidence type="ECO:0000256" key="4">
    <source>
        <dbReference type="ARBA" id="ARBA00022989"/>
    </source>
</evidence>
<reference evidence="7 8" key="1">
    <citation type="journal article" date="2022" name="Front. Cell. Infect. Microbiol.">
        <title>The Genomes of Two Strains of Taenia crassiceps the Animal Model for the Study of Human Cysticercosis.</title>
        <authorList>
            <person name="Bobes R.J."/>
            <person name="Estrada K."/>
            <person name="Rios-Valencia D.G."/>
            <person name="Calderon-Gallegos A."/>
            <person name="de la Torre P."/>
            <person name="Carrero J.C."/>
            <person name="Sanchez-Flores A."/>
            <person name="Laclette J.P."/>
        </authorList>
    </citation>
    <scope>NUCLEOTIDE SEQUENCE [LARGE SCALE GENOMIC DNA]</scope>
    <source>
        <strain evidence="7">WFUcys</strain>
    </source>
</reference>
<sequence>MAHMGTTCLLLQVPVKMNCLLGCVRLILAFLNLLLFIAFAVVGTMGLLLKFNKDFLLNLLEKVTTKLPQKEMEEIVKFIQNFGSALSIGFIVIGFSVAIIALIGLFALFCKNRFLGFIYITLLAILSGIELGLIIYLFAVPGNLEKAAAQALTRSFDHLQTNDSLTEASYTLWTVLGSVGDNFCCGLVGYQDFGELLPGLSYPPPCCKQNITTANDAQQQQQATSCDANEAKKQDVKGCEDKVNKFLEGNKKLFVGINCGVLAFQILVLLVMCALYKKWKSE</sequence>
<keyword evidence="4 6" id="KW-1133">Transmembrane helix</keyword>
<evidence type="ECO:0000313" key="8">
    <source>
        <dbReference type="Proteomes" id="UP001651158"/>
    </source>
</evidence>
<dbReference type="Proteomes" id="UP001651158">
    <property type="component" value="Unassembled WGS sequence"/>
</dbReference>
<comment type="similarity">
    <text evidence="2">Belongs to the tetraspanin (TM4SF) family.</text>
</comment>
<evidence type="ECO:0000313" key="7">
    <source>
        <dbReference type="EMBL" id="KAL5104025.1"/>
    </source>
</evidence>
<comment type="caution">
    <text evidence="7">The sequence shown here is derived from an EMBL/GenBank/DDBJ whole genome shotgun (WGS) entry which is preliminary data.</text>
</comment>
<proteinExistence type="inferred from homology"/>
<feature type="transmembrane region" description="Helical" evidence="6">
    <location>
        <begin position="253"/>
        <end position="276"/>
    </location>
</feature>
<evidence type="ECO:0000256" key="3">
    <source>
        <dbReference type="ARBA" id="ARBA00022692"/>
    </source>
</evidence>
<protein>
    <recommendedName>
        <fullName evidence="9">Tetraspanin</fullName>
    </recommendedName>
</protein>
<name>A0ABR4Q2Z0_9CEST</name>
<evidence type="ECO:0000256" key="5">
    <source>
        <dbReference type="ARBA" id="ARBA00023136"/>
    </source>
</evidence>
<organism evidence="7 8">
    <name type="scientific">Taenia crassiceps</name>
    <dbReference type="NCBI Taxonomy" id="6207"/>
    <lineage>
        <taxon>Eukaryota</taxon>
        <taxon>Metazoa</taxon>
        <taxon>Spiralia</taxon>
        <taxon>Lophotrochozoa</taxon>
        <taxon>Platyhelminthes</taxon>
        <taxon>Cestoda</taxon>
        <taxon>Eucestoda</taxon>
        <taxon>Cyclophyllidea</taxon>
        <taxon>Taeniidae</taxon>
        <taxon>Taenia</taxon>
    </lineage>
</organism>
<keyword evidence="8" id="KW-1185">Reference proteome</keyword>
<evidence type="ECO:0000256" key="1">
    <source>
        <dbReference type="ARBA" id="ARBA00004141"/>
    </source>
</evidence>
<feature type="transmembrane region" description="Helical" evidence="6">
    <location>
        <begin position="117"/>
        <end position="139"/>
    </location>
</feature>